<keyword evidence="3" id="KW-1185">Reference proteome</keyword>
<evidence type="ECO:0000313" key="2">
    <source>
        <dbReference type="EMBL" id="USP80425.1"/>
    </source>
</evidence>
<dbReference type="VEuPathDB" id="FungiDB:yc1106_07699"/>
<evidence type="ECO:0000259" key="1">
    <source>
        <dbReference type="Pfam" id="PF24809"/>
    </source>
</evidence>
<dbReference type="Pfam" id="PF24809">
    <property type="entry name" value="DUF7708"/>
    <property type="match status" value="1"/>
</dbReference>
<evidence type="ECO:0000313" key="3">
    <source>
        <dbReference type="Proteomes" id="UP001056012"/>
    </source>
</evidence>
<name>A0A9Q9DVY9_CURCL</name>
<reference evidence="2" key="1">
    <citation type="submission" date="2021-12" db="EMBL/GenBank/DDBJ databases">
        <title>Curvularia clavata genome.</title>
        <authorList>
            <person name="Cao Y."/>
        </authorList>
    </citation>
    <scope>NUCLEOTIDE SEQUENCE</scope>
    <source>
        <strain evidence="2">Yc1106</strain>
    </source>
</reference>
<sequence>MADITDFGQCVKHYLPYRHRTSSKIAEEAFSDAKIKFENDLSKNVRKIQITRSSTSVKDVQNLLVQAKAKYDSARRDSKVQKWLVKLAERIHFYGSVLDVFAQHHPEYVALAWGSIKFLLTATLNHEKTLATLAKAMARIADALPRAELQSVLYPTKKMKSAMTDLYAYLLRFFIRARDWYEESTIKSVVYAVLRPVELRYNELLEQITEVSRTIDQLAVTGQQAEFRDMHLAIQSTGRKVDTALAMMQKMSADVTLHSSGSIDTNVRLFDLQFDRIMSTLRVHLSGPKETYEYHQSLRRQRPRGGGNFSSTNNFWGTAKMRHWSSTSDSVLAIISANFQSRFIMRDFCVDIVEQMKQAGVPYLLAMKTSQISEASGLVSTSQLMKYLIKQAISIKRERQSEKTMALSCAMFHDASTDTEWFSLLASVLADFGTTVYIIVDLCLLDDSIDRINHFSWISAFEQYFENLTARGSTTRIKVLFISYGASQCLWSETEHAKFVIQAKTQQTTARYSKIARSLQAQPTSFQLYNLYRD</sequence>
<protein>
    <recommendedName>
        <fullName evidence="1">DUF7708 domain-containing protein</fullName>
    </recommendedName>
</protein>
<dbReference type="Proteomes" id="UP001056012">
    <property type="component" value="Chromosome 6"/>
</dbReference>
<feature type="domain" description="DUF7708" evidence="1">
    <location>
        <begin position="82"/>
        <end position="226"/>
    </location>
</feature>
<organism evidence="2 3">
    <name type="scientific">Curvularia clavata</name>
    <dbReference type="NCBI Taxonomy" id="95742"/>
    <lineage>
        <taxon>Eukaryota</taxon>
        <taxon>Fungi</taxon>
        <taxon>Dikarya</taxon>
        <taxon>Ascomycota</taxon>
        <taxon>Pezizomycotina</taxon>
        <taxon>Dothideomycetes</taxon>
        <taxon>Pleosporomycetidae</taxon>
        <taxon>Pleosporales</taxon>
        <taxon>Pleosporineae</taxon>
        <taxon>Pleosporaceae</taxon>
        <taxon>Curvularia</taxon>
    </lineage>
</organism>
<gene>
    <name evidence="2" type="ORF">yc1106_07699</name>
</gene>
<accession>A0A9Q9DVY9</accession>
<dbReference type="OrthoDB" id="61900at2759"/>
<proteinExistence type="predicted"/>
<dbReference type="EMBL" id="CP089279">
    <property type="protein sequence ID" value="USP80425.1"/>
    <property type="molecule type" value="Genomic_DNA"/>
</dbReference>
<dbReference type="AlphaFoldDB" id="A0A9Q9DVY9"/>
<dbReference type="InterPro" id="IPR056125">
    <property type="entry name" value="DUF7708"/>
</dbReference>